<evidence type="ECO:0000313" key="10">
    <source>
        <dbReference type="Proteomes" id="UP000289562"/>
    </source>
</evidence>
<dbReference type="InterPro" id="IPR029068">
    <property type="entry name" value="Glyas_Bleomycin-R_OHBP_Dase"/>
</dbReference>
<dbReference type="Proteomes" id="UP001139644">
    <property type="component" value="Unassembled WGS sequence"/>
</dbReference>
<evidence type="ECO:0000313" key="5">
    <source>
        <dbReference type="EMBL" id="RXU89612.1"/>
    </source>
</evidence>
<organism evidence="2 7">
    <name type="scientific">Enterococcus faecium</name>
    <name type="common">Streptococcus faecium</name>
    <dbReference type="NCBI Taxonomy" id="1352"/>
    <lineage>
        <taxon>Bacteria</taxon>
        <taxon>Bacillati</taxon>
        <taxon>Bacillota</taxon>
        <taxon>Bacilli</taxon>
        <taxon>Lactobacillales</taxon>
        <taxon>Enterococcaceae</taxon>
        <taxon>Enterococcus</taxon>
    </lineage>
</organism>
<dbReference type="EMBL" id="LRHK01000001">
    <property type="protein sequence ID" value="KWX19220.1"/>
    <property type="molecule type" value="Genomic_DNA"/>
</dbReference>
<dbReference type="Proteomes" id="UP000289562">
    <property type="component" value="Unassembled WGS sequence"/>
</dbReference>
<proteinExistence type="predicted"/>
<evidence type="ECO:0000313" key="8">
    <source>
        <dbReference type="Proteomes" id="UP000183509"/>
    </source>
</evidence>
<dbReference type="SUPFAM" id="SSF54593">
    <property type="entry name" value="Glyoxalase/Bleomycin resistance protein/Dihydroxybiphenyl dioxygenase"/>
    <property type="match status" value="1"/>
</dbReference>
<dbReference type="Pfam" id="PF00903">
    <property type="entry name" value="Glyoxalase"/>
    <property type="match status" value="1"/>
</dbReference>
<accession>A0A132PA80</accession>
<dbReference type="GeneID" id="66454358"/>
<name>A0A132PA80_ENTFC</name>
<evidence type="ECO:0000313" key="9">
    <source>
        <dbReference type="Proteomes" id="UP000253144"/>
    </source>
</evidence>
<reference evidence="6 8" key="3">
    <citation type="submission" date="2016-04" db="EMBL/GenBank/DDBJ databases">
        <authorList>
            <person name="Millard A."/>
        </authorList>
    </citation>
    <scope>NUCLEOTIDE SEQUENCE [LARGE SCALE GENOMIC DNA]</scope>
    <source>
        <strain evidence="6">Isolate 22</strain>
    </source>
</reference>
<dbReference type="InterPro" id="IPR004360">
    <property type="entry name" value="Glyas_Fos-R_dOase_dom"/>
</dbReference>
<dbReference type="CDD" id="cd07246">
    <property type="entry name" value="VOC_like"/>
    <property type="match status" value="1"/>
</dbReference>
<reference evidence="3" key="5">
    <citation type="journal article" date="2022" name="J. Anim. Sci.">
        <title>Whole genome sequence analyses-based assessment of virulence potential and antimicrobial susceptibilities and resistance of Enterococcus faecium strains isolated from commercial swine and cattle probiotic products.</title>
        <authorList>
            <person name="Shridhar P.B."/>
            <person name="Amachawadi R.G."/>
            <person name="Tokach M."/>
            <person name="Patel I."/>
            <person name="Gangiredla J."/>
            <person name="Mammel M."/>
            <person name="Nagaraja T.G."/>
        </authorList>
    </citation>
    <scope>NUCLEOTIDE SEQUENCE</scope>
    <source>
        <strain evidence="3">EF215</strain>
    </source>
</reference>
<dbReference type="PATRIC" id="fig|1352.1358.peg.1728"/>
<evidence type="ECO:0000313" key="6">
    <source>
        <dbReference type="EMBL" id="SAM46005.1"/>
    </source>
</evidence>
<dbReference type="Proteomes" id="UP000070452">
    <property type="component" value="Unassembled WGS sequence"/>
</dbReference>
<evidence type="ECO:0000259" key="1">
    <source>
        <dbReference type="Pfam" id="PF00903"/>
    </source>
</evidence>
<dbReference type="EMBL" id="FKLM01000025">
    <property type="protein sequence ID" value="SAM46005.1"/>
    <property type="molecule type" value="Genomic_DNA"/>
</dbReference>
<dbReference type="OMA" id="VRFHMLD"/>
<dbReference type="Proteomes" id="UP000253144">
    <property type="component" value="Unassembled WGS sequence"/>
</dbReference>
<evidence type="ECO:0000313" key="7">
    <source>
        <dbReference type="Proteomes" id="UP000070452"/>
    </source>
</evidence>
<gene>
    <name evidence="2" type="ORF">AWT83_12355</name>
    <name evidence="5" type="ORF">CYQ77_05325</name>
    <name evidence="6" type="ORF">DTPHA_601616</name>
    <name evidence="4" type="ORF">EB12_00878</name>
    <name evidence="3" type="ORF">KYX88_07575</name>
</gene>
<dbReference type="EMBL" id="JAIFOC010000055">
    <property type="protein sequence ID" value="MBX4222678.1"/>
    <property type="molecule type" value="Genomic_DNA"/>
</dbReference>
<reference evidence="5 10" key="4">
    <citation type="submission" date="2017-12" db="EMBL/GenBank/DDBJ databases">
        <title>A pool of 800 enterococci isolated from chicken carcass rinse samples from New Zealand.</title>
        <authorList>
            <person name="Zhang J."/>
            <person name="Rogers L."/>
            <person name="Midwinter A."/>
            <person name="French N."/>
        </authorList>
    </citation>
    <scope>NUCLEOTIDE SEQUENCE [LARGE SCALE GENOMIC DNA]</scope>
    <source>
        <strain evidence="5 10">EN697</strain>
    </source>
</reference>
<dbReference type="Proteomes" id="UP000183509">
    <property type="component" value="Unassembled WGS sequence"/>
</dbReference>
<dbReference type="EMBL" id="LEQJ01000005">
    <property type="protein sequence ID" value="RBS33278.1"/>
    <property type="molecule type" value="Genomic_DNA"/>
</dbReference>
<dbReference type="AlphaFoldDB" id="A0A132PA80"/>
<dbReference type="EMBL" id="PJVH01000012">
    <property type="protein sequence ID" value="RXU89612.1"/>
    <property type="molecule type" value="Genomic_DNA"/>
</dbReference>
<dbReference type="Gene3D" id="3.10.180.10">
    <property type="entry name" value="2,3-Dihydroxybiphenyl 1,2-Dioxygenase, domain 1"/>
    <property type="match status" value="1"/>
</dbReference>
<reference evidence="2 7" key="2">
    <citation type="submission" date="2016-01" db="EMBL/GenBank/DDBJ databases">
        <title>Molecular Mechanisms for transfer of large genomic segments between Enterococcus faecium strains.</title>
        <authorList>
            <person name="Garcia-Solache M.A."/>
            <person name="Lebreton F."/>
            <person name="Mclaughlin R.E."/>
            <person name="Whiteaker J.D."/>
            <person name="Gilmore M.S."/>
            <person name="Rice L.B."/>
        </authorList>
    </citation>
    <scope>NUCLEOTIDE SEQUENCE [LARGE SCALE GENOMIC DNA]</scope>
    <source>
        <strain evidence="2 7">D344RRF x C68</strain>
    </source>
</reference>
<feature type="domain" description="Glyoxalase/fosfomycin resistance/dioxygenase" evidence="1">
    <location>
        <begin position="14"/>
        <end position="124"/>
    </location>
</feature>
<dbReference type="RefSeq" id="WP_002288162.1">
    <property type="nucleotide sequence ID" value="NZ_AP022341.1"/>
</dbReference>
<protein>
    <submittedName>
        <fullName evidence="2">MerR family transcriptional regulator</fullName>
    </submittedName>
    <submittedName>
        <fullName evidence="3">VOC family protein</fullName>
    </submittedName>
</protein>
<evidence type="ECO:0000313" key="3">
    <source>
        <dbReference type="EMBL" id="MBX4222678.1"/>
    </source>
</evidence>
<sequence>MHKGTEIDFVLNDSLKALELYQTIFDEIQLIEATDYPRGNNEVIFTLYGTRFHMLDENTSLGLTAPTAEHPNTIWFNIIVSDIEDTHNKALRNGCVEIQEMTEMMDFGVTNSMFRDPFGYLWMLHQVHREVSFEERKQLFEKYM</sequence>
<reference evidence="4 9" key="1">
    <citation type="submission" date="2015-06" db="EMBL/GenBank/DDBJ databases">
        <title>The Genome Sequence of Enterococcus faecium 131EA1.</title>
        <authorList>
            <consortium name="The Broad Institute Genomics Platform"/>
            <consortium name="The Broad Institute Genome Sequencing Center for Infectious Disease"/>
            <person name="Earl A.M."/>
            <person name="Van Tyne D."/>
            <person name="Lebreton F."/>
            <person name="Saavedra J.T."/>
            <person name="Gilmore M.S."/>
            <person name="Manson Mcguire A."/>
            <person name="Clock S."/>
            <person name="Crupain M."/>
            <person name="Rangan U."/>
            <person name="Young S."/>
            <person name="Abouelleil A."/>
            <person name="Cao P."/>
            <person name="Chapman S.B."/>
            <person name="Griggs A."/>
            <person name="Priest M."/>
            <person name="Shea T."/>
            <person name="Wortman J."/>
            <person name="Nusbaum C."/>
            <person name="Birren B."/>
        </authorList>
    </citation>
    <scope>NUCLEOTIDE SEQUENCE [LARGE SCALE GENOMIC DNA]</scope>
    <source>
        <strain evidence="4 9">131EA1</strain>
    </source>
</reference>
<comment type="caution">
    <text evidence="2">The sequence shown here is derived from an EMBL/GenBank/DDBJ whole genome shotgun (WGS) entry which is preliminary data.</text>
</comment>
<evidence type="ECO:0000313" key="4">
    <source>
        <dbReference type="EMBL" id="RBS33278.1"/>
    </source>
</evidence>
<evidence type="ECO:0000313" key="2">
    <source>
        <dbReference type="EMBL" id="KWX19220.1"/>
    </source>
</evidence>